<reference evidence="2" key="5">
    <citation type="journal article" date="2020" name="Cell Host Microbe">
        <title>Functional and Genomic Variation between Human-Derived Isolates of Lachnospiraceae Reveals Inter- and Intra-Species Diversity.</title>
        <authorList>
            <person name="Sorbara M.T."/>
            <person name="Littmann E.R."/>
            <person name="Fontana E."/>
            <person name="Moody T.U."/>
            <person name="Kohout C.E."/>
            <person name="Gjonbalaj M."/>
            <person name="Eaton V."/>
            <person name="Seok R."/>
            <person name="Leiner I.M."/>
            <person name="Pamer E.G."/>
        </authorList>
    </citation>
    <scope>NUCLEOTIDE SEQUENCE</scope>
    <source>
        <strain evidence="3">MSK.16.45</strain>
        <strain evidence="2">MSK.17.79</strain>
    </source>
</reference>
<dbReference type="Proteomes" id="UP000324327">
    <property type="component" value="Unassembled WGS sequence"/>
</dbReference>
<proteinExistence type="predicted"/>
<evidence type="ECO:0000313" key="9">
    <source>
        <dbReference type="EMBL" id="TYL60011.1"/>
    </source>
</evidence>
<dbReference type="Proteomes" id="UP000284835">
    <property type="component" value="Unassembled WGS sequence"/>
</dbReference>
<dbReference type="EMBL" id="JAAILW010000010">
    <property type="protein sequence ID" value="NSC27040.1"/>
    <property type="molecule type" value="Genomic_DNA"/>
</dbReference>
<dbReference type="Proteomes" id="UP000324325">
    <property type="component" value="Unassembled WGS sequence"/>
</dbReference>
<dbReference type="Proteomes" id="UP000286581">
    <property type="component" value="Unassembled WGS sequence"/>
</dbReference>
<dbReference type="Proteomes" id="UP000465607">
    <property type="component" value="Unassembled WGS sequence"/>
</dbReference>
<protein>
    <submittedName>
        <fullName evidence="6">Uncharacterized protein</fullName>
    </submittedName>
</protein>
<dbReference type="Proteomes" id="UP001193670">
    <property type="component" value="Unassembled WGS sequence"/>
</dbReference>
<dbReference type="Proteomes" id="UP001193756">
    <property type="component" value="Unassembled WGS sequence"/>
</dbReference>
<reference evidence="1 16" key="2">
    <citation type="journal article" date="2019" name="Nat. Med.">
        <title>A library of human gut bacterial isolates paired with longitudinal multiomics data enables mechanistic microbiome research.</title>
        <authorList>
            <person name="Poyet M."/>
            <person name="Groussin M."/>
            <person name="Gibbons S.M."/>
            <person name="Avila-Pacheco J."/>
            <person name="Jiang X."/>
            <person name="Kearney S.M."/>
            <person name="Perrotta A.R."/>
            <person name="Berdy B."/>
            <person name="Zhao S."/>
            <person name="Lieberman T.D."/>
            <person name="Swanson P.K."/>
            <person name="Smith M."/>
            <person name="Roesemann S."/>
            <person name="Alexander J.E."/>
            <person name="Rich S.A."/>
            <person name="Livny J."/>
            <person name="Vlamakis H."/>
            <person name="Clish C."/>
            <person name="Bullock K."/>
            <person name="Deik A."/>
            <person name="Scott J."/>
            <person name="Pierce K.A."/>
            <person name="Xavier R.J."/>
            <person name="Alm E.J."/>
        </authorList>
    </citation>
    <scope>NUCLEOTIDE SEQUENCE [LARGE SCALE GENOMIC DNA]</scope>
    <source>
        <strain evidence="1 16">BIOML-A5</strain>
    </source>
</reference>
<evidence type="ECO:0000313" key="11">
    <source>
        <dbReference type="Proteomes" id="UP000284835"/>
    </source>
</evidence>
<gene>
    <name evidence="7" type="ORF">DW775_01640</name>
    <name evidence="6" type="ORF">DW948_07400</name>
    <name evidence="5" type="ORF">DWV78_04170</name>
    <name evidence="4" type="ORF">DXD95_01275</name>
    <name evidence="9" type="ORF">FYL31_07310</name>
    <name evidence="8" type="ORF">FYL37_06795</name>
    <name evidence="3" type="ORF">G4312_05275</name>
    <name evidence="2" type="ORF">G4319_06725</name>
    <name evidence="1" type="ORF">GKE44_08590</name>
</gene>
<sequence length="301" mass="34348">MGGINFLRELTYQYLRLTHPEIAKLKGDSLTQGTSLNREDSFVKNYKSSKPSGFNRQKAYLLKLEKVPDGEFGLIHGMMPVSQLKQVCHRYGVSINDYLVACFVWSVYQECFHGMPNDMPVRVAVPVNLRPYFDSVTTKNFFVMISAEFRPQNSSYTFEEVLKIVTDSINSQISKEHLEDLFSYSVSNQKNILMRPVPLFIKNLAMKAVYTQSALANTTTITNIGNIKVEPEYEPYITGFYSFIPMSKGQPMKGTICSYKDTLVFTFSSILADTMIQRSFFKKLVNDGVEVTIETNGEYYD</sequence>
<dbReference type="EMBL" id="QSFB01000008">
    <property type="protein sequence ID" value="RHA14170.1"/>
    <property type="molecule type" value="Genomic_DNA"/>
</dbReference>
<name>A0A395ZFR6_9FIRM</name>
<evidence type="ECO:0000313" key="12">
    <source>
        <dbReference type="Proteomes" id="UP000286341"/>
    </source>
</evidence>
<evidence type="ECO:0000313" key="16">
    <source>
        <dbReference type="Proteomes" id="UP000465607"/>
    </source>
</evidence>
<dbReference type="EMBL" id="JAAIMP010000005">
    <property type="protein sequence ID" value="NSC76709.1"/>
    <property type="molecule type" value="Genomic_DNA"/>
</dbReference>
<accession>A0A395ZFR6</accession>
<evidence type="ECO:0000313" key="15">
    <source>
        <dbReference type="Proteomes" id="UP000324327"/>
    </source>
</evidence>
<dbReference type="Proteomes" id="UP000260642">
    <property type="component" value="Unassembled WGS sequence"/>
</dbReference>
<dbReference type="AlphaFoldDB" id="A0A395ZFR6"/>
<reference evidence="2" key="6">
    <citation type="submission" date="2020-02" db="EMBL/GenBank/DDBJ databases">
        <authorList>
            <person name="Littmann E."/>
            <person name="Sorbara M."/>
        </authorList>
    </citation>
    <scope>NUCLEOTIDE SEQUENCE</scope>
    <source>
        <strain evidence="3">MSK.16.45</strain>
        <strain evidence="2">MSK.17.79</strain>
    </source>
</reference>
<evidence type="ECO:0000313" key="2">
    <source>
        <dbReference type="EMBL" id="NSC27040.1"/>
    </source>
</evidence>
<reference evidence="10 11" key="1">
    <citation type="submission" date="2018-08" db="EMBL/GenBank/DDBJ databases">
        <title>A genome reference for cultivated species of the human gut microbiota.</title>
        <authorList>
            <person name="Zou Y."/>
            <person name="Xue W."/>
            <person name="Luo G."/>
        </authorList>
    </citation>
    <scope>NUCLEOTIDE SEQUENCE [LARGE SCALE GENOMIC DNA]</scope>
    <source>
        <strain evidence="5 13">AF12-8</strain>
        <strain evidence="7 11">AM30-13AC</strain>
        <strain evidence="6 12">AM44-1AT</strain>
        <strain evidence="4 10">TM10-3</strain>
    </source>
</reference>
<dbReference type="EMBL" id="QSOB01000002">
    <property type="protein sequence ID" value="RGI70529.1"/>
    <property type="molecule type" value="Genomic_DNA"/>
</dbReference>
<reference evidence="14 15" key="4">
    <citation type="submission" date="2019-09" db="EMBL/GenBank/DDBJ databases">
        <title>Strain-level analysis of Eubacterium rectale using genomes from metagenomes.</title>
        <authorList>
            <person name="Karcher N."/>
            <person name="Segata N."/>
        </authorList>
    </citation>
    <scope>NUCLEOTIDE SEQUENCE [LARGE SCALE GENOMIC DNA]</scope>
    <source>
        <strain evidence="8 14">L2-21</strain>
        <strain evidence="9 15">T3WBe13</strain>
    </source>
</reference>
<evidence type="ECO:0000313" key="10">
    <source>
        <dbReference type="Proteomes" id="UP000260642"/>
    </source>
</evidence>
<dbReference type="EMBL" id="VSTF01000006">
    <property type="protein sequence ID" value="TYL60011.1"/>
    <property type="molecule type" value="Genomic_DNA"/>
</dbReference>
<dbReference type="EMBL" id="QSJS01000001">
    <property type="protein sequence ID" value="RHD98323.1"/>
    <property type="molecule type" value="Genomic_DNA"/>
</dbReference>
<comment type="caution">
    <text evidence="6">The sequence shown here is derived from an EMBL/GenBank/DDBJ whole genome shotgun (WGS) entry which is preliminary data.</text>
</comment>
<dbReference type="EMBL" id="QSAE01000008">
    <property type="protein sequence ID" value="RGW40749.1"/>
    <property type="molecule type" value="Genomic_DNA"/>
</dbReference>
<evidence type="ECO:0000313" key="3">
    <source>
        <dbReference type="EMBL" id="NSC76709.1"/>
    </source>
</evidence>
<evidence type="ECO:0000313" key="14">
    <source>
        <dbReference type="Proteomes" id="UP000324325"/>
    </source>
</evidence>
<evidence type="ECO:0000313" key="13">
    <source>
        <dbReference type="Proteomes" id="UP000286581"/>
    </source>
</evidence>
<dbReference type="EMBL" id="VSTG01000007">
    <property type="protein sequence ID" value="TYL58281.1"/>
    <property type="molecule type" value="Genomic_DNA"/>
</dbReference>
<evidence type="ECO:0000313" key="8">
    <source>
        <dbReference type="EMBL" id="TYL58281.1"/>
    </source>
</evidence>
<evidence type="ECO:0000313" key="4">
    <source>
        <dbReference type="EMBL" id="RGI70529.1"/>
    </source>
</evidence>
<evidence type="ECO:0000313" key="5">
    <source>
        <dbReference type="EMBL" id="RGW40749.1"/>
    </source>
</evidence>
<organism evidence="6 12">
    <name type="scientific">Agathobacter rectalis</name>
    <dbReference type="NCBI Taxonomy" id="39491"/>
    <lineage>
        <taxon>Bacteria</taxon>
        <taxon>Bacillati</taxon>
        <taxon>Bacillota</taxon>
        <taxon>Clostridia</taxon>
        <taxon>Lachnospirales</taxon>
        <taxon>Lachnospiraceae</taxon>
        <taxon>Agathobacter</taxon>
    </lineage>
</organism>
<evidence type="ECO:0000313" key="7">
    <source>
        <dbReference type="EMBL" id="RHD98323.1"/>
    </source>
</evidence>
<reference evidence="14 15" key="3">
    <citation type="submission" date="2019-08" db="EMBL/GenBank/DDBJ databases">
        <authorList>
            <person name="Duncan S."/>
            <person name="Walker A."/>
        </authorList>
    </citation>
    <scope>NUCLEOTIDE SEQUENCE [LARGE SCALE GENOMIC DNA]</scope>
    <source>
        <strain evidence="8 14">L2-21</strain>
        <strain evidence="9 15">T3WBe13</strain>
    </source>
</reference>
<dbReference type="EMBL" id="WKQV01000009">
    <property type="protein sequence ID" value="MSD27212.1"/>
    <property type="molecule type" value="Genomic_DNA"/>
</dbReference>
<evidence type="ECO:0000313" key="6">
    <source>
        <dbReference type="EMBL" id="RHA14170.1"/>
    </source>
</evidence>
<evidence type="ECO:0000313" key="1">
    <source>
        <dbReference type="EMBL" id="MSD27212.1"/>
    </source>
</evidence>
<dbReference type="Proteomes" id="UP000286341">
    <property type="component" value="Unassembled WGS sequence"/>
</dbReference>